<comment type="caution">
    <text evidence="2">The sequence shown here is derived from an EMBL/GenBank/DDBJ whole genome shotgun (WGS) entry which is preliminary data.</text>
</comment>
<feature type="compositionally biased region" description="Basic and acidic residues" evidence="1">
    <location>
        <begin position="194"/>
        <end position="217"/>
    </location>
</feature>
<feature type="region of interest" description="Disordered" evidence="1">
    <location>
        <begin position="187"/>
        <end position="217"/>
    </location>
</feature>
<reference evidence="2 3" key="1">
    <citation type="submission" date="2017-10" db="EMBL/GenBank/DDBJ databases">
        <title>Bifidobacterium genomics.</title>
        <authorList>
            <person name="Lugli G.A."/>
            <person name="Milani C."/>
            <person name="Mancabelli L."/>
        </authorList>
    </citation>
    <scope>NUCLEOTIDE SEQUENCE [LARGE SCALE GENOMIC DNA]</scope>
    <source>
        <strain evidence="2 3">1747B</strain>
    </source>
</reference>
<proteinExistence type="predicted"/>
<evidence type="ECO:0000313" key="2">
    <source>
        <dbReference type="EMBL" id="PKU95398.1"/>
    </source>
</evidence>
<dbReference type="EMBL" id="PCHA01000018">
    <property type="protein sequence ID" value="PKU95398.1"/>
    <property type="molecule type" value="Genomic_DNA"/>
</dbReference>
<dbReference type="Proteomes" id="UP000233722">
    <property type="component" value="Unassembled WGS sequence"/>
</dbReference>
<dbReference type="RefSeq" id="WP_101430864.1">
    <property type="nucleotide sequence ID" value="NZ_PCHA01000018.1"/>
</dbReference>
<accession>A0A2N3QTQ1</accession>
<protein>
    <submittedName>
        <fullName evidence="2">Uncharacterized protein</fullName>
    </submittedName>
</protein>
<evidence type="ECO:0000256" key="1">
    <source>
        <dbReference type="SAM" id="MobiDB-lite"/>
    </source>
</evidence>
<organism evidence="2 3">
    <name type="scientific">Bifidobacterium pseudolongum subsp. globosum</name>
    <dbReference type="NCBI Taxonomy" id="1690"/>
    <lineage>
        <taxon>Bacteria</taxon>
        <taxon>Bacillati</taxon>
        <taxon>Actinomycetota</taxon>
        <taxon>Actinomycetes</taxon>
        <taxon>Bifidobacteriales</taxon>
        <taxon>Bifidobacteriaceae</taxon>
        <taxon>Bifidobacterium</taxon>
    </lineage>
</organism>
<dbReference type="AlphaFoldDB" id="A0A2N3QTQ1"/>
<gene>
    <name evidence="2" type="ORF">CQR45_1042</name>
</gene>
<name>A0A2N3QTQ1_9BIFI</name>
<sequence length="310" mass="34485">MTTPTCDLSVDWNGCPYCSMLKGCVESAESTVRAASERLDQAYADYRSEREAGRAEIGTGQWSVWQDRLRYLEQQLTAAHDTCGNAIDDWADCIHTHRRLYEDQQREAGTAPQESVVLLDTEEMPTAQSYGDDASCTCAMCQAEDGESAETEEMITARKDAAVDALVNIYGGHIDKWLEALRERTMAQPTEPTPQERAEYFTERDQCDPDDGAREKSREEARRVIADYMGVPPEDVHAAQHGMPVDASQYIPVAVVKSILAKWETHYTGFRDFLAGRGLNPDGAGCAIFAIKEIRDDINKLTTTEEAPNA</sequence>
<evidence type="ECO:0000313" key="3">
    <source>
        <dbReference type="Proteomes" id="UP000233722"/>
    </source>
</evidence>